<proteinExistence type="predicted"/>
<feature type="transmembrane region" description="Helical" evidence="1">
    <location>
        <begin position="61"/>
        <end position="85"/>
    </location>
</feature>
<dbReference type="EMBL" id="MF576130">
    <property type="protein sequence ID" value="AYM48844.1"/>
    <property type="molecule type" value="Genomic_DNA"/>
</dbReference>
<feature type="transmembrane region" description="Helical" evidence="1">
    <location>
        <begin position="21"/>
        <end position="41"/>
    </location>
</feature>
<keyword evidence="1" id="KW-1133">Transmembrane helix</keyword>
<reference evidence="2" key="1">
    <citation type="journal article" date="2018" name="Front. Microbiol.">
        <title>Identification and Characterization of New Resistance-Conferring SGI1s (Salmonella Genomic Island 1) in Proteus mirabilis.</title>
        <authorList>
            <person name="Bie L."/>
            <person name="Fang M."/>
            <person name="Li Z."/>
            <person name="Wang M."/>
            <person name="Xu H."/>
        </authorList>
    </citation>
    <scope>NUCLEOTIDE SEQUENCE</scope>
    <source>
        <strain evidence="2">JN48</strain>
    </source>
</reference>
<evidence type="ECO:0000256" key="1">
    <source>
        <dbReference type="SAM" id="Phobius"/>
    </source>
</evidence>
<keyword evidence="1" id="KW-0472">Membrane</keyword>
<sequence length="99" mass="11676">MLNKNDRDKLIKNNKYKNIKFNVKCNIQVILFISLISLVFINNENLPLKYKIALSGGMISFIYIFSAYHSFGSLYLANKITYVFIKIKIKKLITYIFRK</sequence>
<organism evidence="2">
    <name type="scientific">Proteus mirabilis</name>
    <dbReference type="NCBI Taxonomy" id="584"/>
    <lineage>
        <taxon>Bacteria</taxon>
        <taxon>Pseudomonadati</taxon>
        <taxon>Pseudomonadota</taxon>
        <taxon>Gammaproteobacteria</taxon>
        <taxon>Enterobacterales</taxon>
        <taxon>Morganellaceae</taxon>
        <taxon>Proteus</taxon>
    </lineage>
</organism>
<dbReference type="AlphaFoldDB" id="A0A3Q8I067"/>
<name>A0A3Q8I067_PROMI</name>
<keyword evidence="1" id="KW-0812">Transmembrane</keyword>
<evidence type="ECO:0000313" key="2">
    <source>
        <dbReference type="EMBL" id="AYM48844.1"/>
    </source>
</evidence>
<protein>
    <submittedName>
        <fullName evidence="2">Putative membrane protein</fullName>
    </submittedName>
</protein>
<accession>A0A3Q8I067</accession>